<organism evidence="2 3">
    <name type="scientific">Dokdonella ginsengisoli</name>
    <dbReference type="NCBI Taxonomy" id="363846"/>
    <lineage>
        <taxon>Bacteria</taxon>
        <taxon>Pseudomonadati</taxon>
        <taxon>Pseudomonadota</taxon>
        <taxon>Gammaproteobacteria</taxon>
        <taxon>Lysobacterales</taxon>
        <taxon>Rhodanobacteraceae</taxon>
        <taxon>Dokdonella</taxon>
    </lineage>
</organism>
<sequence length="135" mass="15723">MSGTGEDMQARQAVWSALSDLYLDNSYRDYVRVAARELARSPYTPAELRSILFDEVHPVLARNLCAIVGVWDHFDQAWLAQRILANRRRVPWLRPRGRCQRRYAALLWRLLEPRVAGLRAATAPPRSRYDFNLKE</sequence>
<comment type="caution">
    <text evidence="2">The sequence shown here is derived from an EMBL/GenBank/DDBJ whole genome shotgun (WGS) entry which is preliminary data.</text>
</comment>
<evidence type="ECO:0000259" key="1">
    <source>
        <dbReference type="Pfam" id="PF23296"/>
    </source>
</evidence>
<evidence type="ECO:0000313" key="2">
    <source>
        <dbReference type="EMBL" id="MFC4819982.1"/>
    </source>
</evidence>
<evidence type="ECO:0000313" key="3">
    <source>
        <dbReference type="Proteomes" id="UP001595886"/>
    </source>
</evidence>
<accession>A0ABV9QT41</accession>
<protein>
    <recommendedName>
        <fullName evidence="1">DUF7079 domain-containing protein</fullName>
    </recommendedName>
</protein>
<dbReference type="Pfam" id="PF23296">
    <property type="entry name" value="DUF7079"/>
    <property type="match status" value="1"/>
</dbReference>
<dbReference type="EMBL" id="JBHSHD010000006">
    <property type="protein sequence ID" value="MFC4819982.1"/>
    <property type="molecule type" value="Genomic_DNA"/>
</dbReference>
<dbReference type="InterPro" id="IPR055507">
    <property type="entry name" value="DUF7079"/>
</dbReference>
<proteinExistence type="predicted"/>
<keyword evidence="3" id="KW-1185">Reference proteome</keyword>
<dbReference type="Proteomes" id="UP001595886">
    <property type="component" value="Unassembled WGS sequence"/>
</dbReference>
<dbReference type="RefSeq" id="WP_380019799.1">
    <property type="nucleotide sequence ID" value="NZ_JBHSHD010000006.1"/>
</dbReference>
<name>A0ABV9QT41_9GAMM</name>
<gene>
    <name evidence="2" type="ORF">ACFO6Q_06585</name>
</gene>
<reference evidence="3" key="1">
    <citation type="journal article" date="2019" name="Int. J. Syst. Evol. Microbiol.">
        <title>The Global Catalogue of Microorganisms (GCM) 10K type strain sequencing project: providing services to taxonomists for standard genome sequencing and annotation.</title>
        <authorList>
            <consortium name="The Broad Institute Genomics Platform"/>
            <consortium name="The Broad Institute Genome Sequencing Center for Infectious Disease"/>
            <person name="Wu L."/>
            <person name="Ma J."/>
        </authorList>
    </citation>
    <scope>NUCLEOTIDE SEQUENCE [LARGE SCALE GENOMIC DNA]</scope>
    <source>
        <strain evidence="3">CCUG 30340</strain>
    </source>
</reference>
<feature type="domain" description="DUF7079" evidence="1">
    <location>
        <begin position="10"/>
        <end position="104"/>
    </location>
</feature>